<reference evidence="1 2" key="1">
    <citation type="submission" date="2021-06" db="EMBL/GenBank/DDBJ databases">
        <authorList>
            <person name="Kallberg Y."/>
            <person name="Tangrot J."/>
            <person name="Rosling A."/>
        </authorList>
    </citation>
    <scope>NUCLEOTIDE SEQUENCE [LARGE SCALE GENOMIC DNA]</scope>
    <source>
        <strain evidence="1 2">120-4 pot B 10/14</strain>
    </source>
</reference>
<name>A0ABN7XSQ7_GIGMA</name>
<evidence type="ECO:0000313" key="2">
    <source>
        <dbReference type="Proteomes" id="UP000789901"/>
    </source>
</evidence>
<feature type="non-terminal residue" evidence="1">
    <location>
        <position position="1"/>
    </location>
</feature>
<accession>A0ABN7XSQ7</accession>
<feature type="non-terminal residue" evidence="1">
    <location>
        <position position="129"/>
    </location>
</feature>
<keyword evidence="2" id="KW-1185">Reference proteome</keyword>
<gene>
    <name evidence="1" type="ORF">GMARGA_LOCUS46172</name>
</gene>
<dbReference type="EMBL" id="CAJVQB010169903">
    <property type="protein sequence ID" value="CAG8857351.1"/>
    <property type="molecule type" value="Genomic_DNA"/>
</dbReference>
<dbReference type="Proteomes" id="UP000789901">
    <property type="component" value="Unassembled WGS sequence"/>
</dbReference>
<dbReference type="SUPFAM" id="SSF140996">
    <property type="entry name" value="Hermes dimerisation domain"/>
    <property type="match status" value="1"/>
</dbReference>
<protein>
    <submittedName>
        <fullName evidence="1">7355_t:CDS:1</fullName>
    </submittedName>
</protein>
<sequence length="129" mass="14923">SNNSKSSKDSWVWEYIQKDILNKQVACNIIIVSLDGHEKKYDKVYSISTSTTHLDNLAQTIPSMLSKIDSHKPAKQQQLVFRLIAWIVEDCQPLIVVDGQEFRQFCYKMNPRFQVPRPALIKTKIQESV</sequence>
<comment type="caution">
    <text evidence="1">The sequence shown here is derived from an EMBL/GenBank/DDBJ whole genome shotgun (WGS) entry which is preliminary data.</text>
</comment>
<organism evidence="1 2">
    <name type="scientific">Gigaspora margarita</name>
    <dbReference type="NCBI Taxonomy" id="4874"/>
    <lineage>
        <taxon>Eukaryota</taxon>
        <taxon>Fungi</taxon>
        <taxon>Fungi incertae sedis</taxon>
        <taxon>Mucoromycota</taxon>
        <taxon>Glomeromycotina</taxon>
        <taxon>Glomeromycetes</taxon>
        <taxon>Diversisporales</taxon>
        <taxon>Gigasporaceae</taxon>
        <taxon>Gigaspora</taxon>
    </lineage>
</organism>
<proteinExistence type="predicted"/>
<evidence type="ECO:0000313" key="1">
    <source>
        <dbReference type="EMBL" id="CAG8857351.1"/>
    </source>
</evidence>